<name>X1AJR3_9ZZZZ</name>
<evidence type="ECO:0000313" key="7">
    <source>
        <dbReference type="EMBL" id="GAG82534.1"/>
    </source>
</evidence>
<protein>
    <recommendedName>
        <fullName evidence="6">Rad50/SbcC-type AAA domain-containing protein</fullName>
    </recommendedName>
</protein>
<reference evidence="7" key="1">
    <citation type="journal article" date="2014" name="Front. Microbiol.">
        <title>High frequency of phylogenetically diverse reductive dehalogenase-homologous genes in deep subseafloor sedimentary metagenomes.</title>
        <authorList>
            <person name="Kawai M."/>
            <person name="Futagami T."/>
            <person name="Toyoda A."/>
            <person name="Takaki Y."/>
            <person name="Nishi S."/>
            <person name="Hori S."/>
            <person name="Arai W."/>
            <person name="Tsubouchi T."/>
            <person name="Morono Y."/>
            <person name="Uchiyama I."/>
            <person name="Ito T."/>
            <person name="Fujiyama A."/>
            <person name="Inagaki F."/>
            <person name="Takami H."/>
        </authorList>
    </citation>
    <scope>NUCLEOTIDE SEQUENCE</scope>
    <source>
        <strain evidence="7">Expedition CK06-06</strain>
    </source>
</reference>
<feature type="domain" description="Rad50/SbcC-type AAA" evidence="6">
    <location>
        <begin position="10"/>
        <end position="181"/>
    </location>
</feature>
<dbReference type="GO" id="GO:0006260">
    <property type="term" value="P:DNA replication"/>
    <property type="evidence" value="ECO:0007669"/>
    <property type="project" value="UniProtKB-KW"/>
</dbReference>
<evidence type="ECO:0000259" key="6">
    <source>
        <dbReference type="Pfam" id="PF13476"/>
    </source>
</evidence>
<dbReference type="SUPFAM" id="SSF52540">
    <property type="entry name" value="P-loop containing nucleoside triphosphate hydrolases"/>
    <property type="match status" value="1"/>
</dbReference>
<dbReference type="HAMAP" id="MF_00365">
    <property type="entry name" value="RecF"/>
    <property type="match status" value="1"/>
</dbReference>
<accession>X1AJR3</accession>
<keyword evidence="2" id="KW-0235">DNA replication</keyword>
<dbReference type="InterPro" id="IPR001238">
    <property type="entry name" value="DNA-binding_RecF"/>
</dbReference>
<dbReference type="Pfam" id="PF13476">
    <property type="entry name" value="AAA_23"/>
    <property type="match status" value="1"/>
</dbReference>
<evidence type="ECO:0000256" key="3">
    <source>
        <dbReference type="ARBA" id="ARBA00022741"/>
    </source>
</evidence>
<organism evidence="7">
    <name type="scientific">marine sediment metagenome</name>
    <dbReference type="NCBI Taxonomy" id="412755"/>
    <lineage>
        <taxon>unclassified sequences</taxon>
        <taxon>metagenomes</taxon>
        <taxon>ecological metagenomes</taxon>
    </lineage>
</organism>
<dbReference type="GO" id="GO:0003697">
    <property type="term" value="F:single-stranded DNA binding"/>
    <property type="evidence" value="ECO:0007669"/>
    <property type="project" value="InterPro"/>
</dbReference>
<dbReference type="Gene3D" id="3.40.50.300">
    <property type="entry name" value="P-loop containing nucleotide triphosphate hydrolases"/>
    <property type="match status" value="1"/>
</dbReference>
<evidence type="ECO:0000256" key="2">
    <source>
        <dbReference type="ARBA" id="ARBA00022705"/>
    </source>
</evidence>
<comment type="caution">
    <text evidence="7">The sequence shown here is derived from an EMBL/GenBank/DDBJ whole genome shotgun (WGS) entry which is preliminary data.</text>
</comment>
<keyword evidence="4" id="KW-0067">ATP-binding</keyword>
<sequence>MGFNCLRSFNFRNLEDKEINLNSPSIFFIGKNGQGKTNFIEGIYTLCFGASFRTNHDQRMIKEGKELSKIQGIFNYNKELNRDISVRLNRKSKKEIRIDLKRIHDRKELIENIPCIIFSPEDLSFIKGPPERRRWFFNQTLSLFDITFIDLLRDYKRVLKSRNILLKQKNKGLFDIYNDKLAHLGLTIQSKRELIIGEFNRTFLAIFKKISGLEENLEIVYNPSWKEWSQKMM</sequence>
<keyword evidence="5" id="KW-0238">DNA-binding</keyword>
<gene>
    <name evidence="7" type="ORF">S01H4_31717</name>
</gene>
<dbReference type="PROSITE" id="PS00617">
    <property type="entry name" value="RECF_1"/>
    <property type="match status" value="1"/>
</dbReference>
<dbReference type="InterPro" id="IPR018078">
    <property type="entry name" value="DNA-binding_RecF_CS"/>
</dbReference>
<dbReference type="Gene3D" id="1.20.1050.90">
    <property type="entry name" value="RecF/RecN/SMC, N-terminal domain"/>
    <property type="match status" value="1"/>
</dbReference>
<dbReference type="EMBL" id="BART01016502">
    <property type="protein sequence ID" value="GAG82534.1"/>
    <property type="molecule type" value="Genomic_DNA"/>
</dbReference>
<dbReference type="InterPro" id="IPR042174">
    <property type="entry name" value="RecF_2"/>
</dbReference>
<evidence type="ECO:0000256" key="5">
    <source>
        <dbReference type="ARBA" id="ARBA00023125"/>
    </source>
</evidence>
<dbReference type="PANTHER" id="PTHR32182:SF0">
    <property type="entry name" value="DNA REPLICATION AND REPAIR PROTEIN RECF"/>
    <property type="match status" value="1"/>
</dbReference>
<dbReference type="AlphaFoldDB" id="X1AJR3"/>
<dbReference type="PANTHER" id="PTHR32182">
    <property type="entry name" value="DNA REPLICATION AND REPAIR PROTEIN RECF"/>
    <property type="match status" value="1"/>
</dbReference>
<dbReference type="GO" id="GO:0006302">
    <property type="term" value="P:double-strand break repair"/>
    <property type="evidence" value="ECO:0007669"/>
    <property type="project" value="TreeGrafter"/>
</dbReference>
<keyword evidence="1" id="KW-0963">Cytoplasm</keyword>
<evidence type="ECO:0000256" key="4">
    <source>
        <dbReference type="ARBA" id="ARBA00022840"/>
    </source>
</evidence>
<dbReference type="NCBIfam" id="TIGR00611">
    <property type="entry name" value="recf"/>
    <property type="match status" value="1"/>
</dbReference>
<dbReference type="InterPro" id="IPR038729">
    <property type="entry name" value="Rad50/SbcC_AAA"/>
</dbReference>
<proteinExistence type="inferred from homology"/>
<evidence type="ECO:0000256" key="1">
    <source>
        <dbReference type="ARBA" id="ARBA00022490"/>
    </source>
</evidence>
<keyword evidence="3" id="KW-0547">Nucleotide-binding</keyword>
<dbReference type="GO" id="GO:0005524">
    <property type="term" value="F:ATP binding"/>
    <property type="evidence" value="ECO:0007669"/>
    <property type="project" value="UniProtKB-KW"/>
</dbReference>
<dbReference type="InterPro" id="IPR027417">
    <property type="entry name" value="P-loop_NTPase"/>
</dbReference>
<dbReference type="GO" id="GO:0000731">
    <property type="term" value="P:DNA synthesis involved in DNA repair"/>
    <property type="evidence" value="ECO:0007669"/>
    <property type="project" value="TreeGrafter"/>
</dbReference>